<evidence type="ECO:0000256" key="1">
    <source>
        <dbReference type="SAM" id="MobiDB-lite"/>
    </source>
</evidence>
<dbReference type="EMBL" id="HBFQ01054070">
    <property type="protein sequence ID" value="CAD8864094.1"/>
    <property type="molecule type" value="Transcribed_RNA"/>
</dbReference>
<dbReference type="AlphaFoldDB" id="A0A7S1ASV1"/>
<feature type="compositionally biased region" description="Polar residues" evidence="1">
    <location>
        <begin position="8"/>
        <end position="20"/>
    </location>
</feature>
<gene>
    <name evidence="2" type="ORF">NSCI0253_LOCUS38449</name>
</gene>
<name>A0A7S1ASV1_NOCSC</name>
<reference evidence="2" key="1">
    <citation type="submission" date="2021-01" db="EMBL/GenBank/DDBJ databases">
        <authorList>
            <person name="Corre E."/>
            <person name="Pelletier E."/>
            <person name="Niang G."/>
            <person name="Scheremetjew M."/>
            <person name="Finn R."/>
            <person name="Kale V."/>
            <person name="Holt S."/>
            <person name="Cochrane G."/>
            <person name="Meng A."/>
            <person name="Brown T."/>
            <person name="Cohen L."/>
        </authorList>
    </citation>
    <scope>NUCLEOTIDE SEQUENCE</scope>
</reference>
<accession>A0A7S1ASV1</accession>
<sequence>MSHRRFSENSTTATSGSSLDRMSARLSAKGSDQVGAGSSSTVSETSLFTPYSDQLTFLGMSSMTLEEEEEITSPFPPGSALRNIFREVRPQESPDLEKNAADLLSLIPSLGMLPPAVKCSENRSTIDGIIHRTEGVERTPRVDVFL</sequence>
<proteinExistence type="predicted"/>
<protein>
    <submittedName>
        <fullName evidence="2">Uncharacterized protein</fullName>
    </submittedName>
</protein>
<organism evidence="2">
    <name type="scientific">Noctiluca scintillans</name>
    <name type="common">Sea sparkle</name>
    <name type="synonym">Red tide dinoflagellate</name>
    <dbReference type="NCBI Taxonomy" id="2966"/>
    <lineage>
        <taxon>Eukaryota</taxon>
        <taxon>Sar</taxon>
        <taxon>Alveolata</taxon>
        <taxon>Dinophyceae</taxon>
        <taxon>Noctilucales</taxon>
        <taxon>Noctilucaceae</taxon>
        <taxon>Noctiluca</taxon>
    </lineage>
</organism>
<feature type="region of interest" description="Disordered" evidence="1">
    <location>
        <begin position="1"/>
        <end position="45"/>
    </location>
</feature>
<feature type="compositionally biased region" description="Polar residues" evidence="1">
    <location>
        <begin position="36"/>
        <end position="45"/>
    </location>
</feature>
<evidence type="ECO:0000313" key="2">
    <source>
        <dbReference type="EMBL" id="CAD8864094.1"/>
    </source>
</evidence>